<dbReference type="RefSeq" id="XP_004339822.1">
    <property type="nucleotide sequence ID" value="XM_004339774.1"/>
</dbReference>
<sequence length="80" mass="9165">MLFHIDNWFVQKCNCGNLGYNPTDAYTDLGLLQQEEVLLVNWIDILIKQEFNMDLDLNSPSEPITPAEAFAEAFRWSVTG</sequence>
<dbReference type="KEGG" id="acan:ACA1_066310"/>
<accession>L8GX11</accession>
<keyword evidence="2" id="KW-1185">Reference proteome</keyword>
<organism evidence="1 2">
    <name type="scientific">Acanthamoeba castellanii (strain ATCC 30010 / Neff)</name>
    <dbReference type="NCBI Taxonomy" id="1257118"/>
    <lineage>
        <taxon>Eukaryota</taxon>
        <taxon>Amoebozoa</taxon>
        <taxon>Discosea</taxon>
        <taxon>Longamoebia</taxon>
        <taxon>Centramoebida</taxon>
        <taxon>Acanthamoebidae</taxon>
        <taxon>Acanthamoeba</taxon>
    </lineage>
</organism>
<evidence type="ECO:0000313" key="1">
    <source>
        <dbReference type="EMBL" id="ELR17809.1"/>
    </source>
</evidence>
<dbReference type="Proteomes" id="UP000011083">
    <property type="component" value="Unassembled WGS sequence"/>
</dbReference>
<dbReference type="AlphaFoldDB" id="L8GX11"/>
<name>L8GX11_ACACF</name>
<dbReference type="EMBL" id="KB007974">
    <property type="protein sequence ID" value="ELR17809.1"/>
    <property type="molecule type" value="Genomic_DNA"/>
</dbReference>
<dbReference type="GeneID" id="14918116"/>
<evidence type="ECO:0000313" key="2">
    <source>
        <dbReference type="Proteomes" id="UP000011083"/>
    </source>
</evidence>
<gene>
    <name evidence="1" type="ORF">ACA1_066310</name>
</gene>
<dbReference type="VEuPathDB" id="AmoebaDB:ACA1_066310"/>
<protein>
    <submittedName>
        <fullName evidence="1">Uncharacterized protein</fullName>
    </submittedName>
</protein>
<reference evidence="1 2" key="1">
    <citation type="journal article" date="2013" name="Genome Biol.">
        <title>Genome of Acanthamoeba castellanii highlights extensive lateral gene transfer and early evolution of tyrosine kinase signaling.</title>
        <authorList>
            <person name="Clarke M."/>
            <person name="Lohan A.J."/>
            <person name="Liu B."/>
            <person name="Lagkouvardos I."/>
            <person name="Roy S."/>
            <person name="Zafar N."/>
            <person name="Bertelli C."/>
            <person name="Schilde C."/>
            <person name="Kianianmomeni A."/>
            <person name="Burglin T.R."/>
            <person name="Frech C."/>
            <person name="Turcotte B."/>
            <person name="Kopec K.O."/>
            <person name="Synnott J.M."/>
            <person name="Choo C."/>
            <person name="Paponov I."/>
            <person name="Finkler A."/>
            <person name="Soon Heng Tan C."/>
            <person name="Hutchins A.P."/>
            <person name="Weinmeier T."/>
            <person name="Rattei T."/>
            <person name="Chu J.S."/>
            <person name="Gimenez G."/>
            <person name="Irimia M."/>
            <person name="Rigden D.J."/>
            <person name="Fitzpatrick D.A."/>
            <person name="Lorenzo-Morales J."/>
            <person name="Bateman A."/>
            <person name="Chiu C.H."/>
            <person name="Tang P."/>
            <person name="Hegemann P."/>
            <person name="Fromm H."/>
            <person name="Raoult D."/>
            <person name="Greub G."/>
            <person name="Miranda-Saavedra D."/>
            <person name="Chen N."/>
            <person name="Nash P."/>
            <person name="Ginger M.L."/>
            <person name="Horn M."/>
            <person name="Schaap P."/>
            <person name="Caler L."/>
            <person name="Loftus B."/>
        </authorList>
    </citation>
    <scope>NUCLEOTIDE SEQUENCE [LARGE SCALE GENOMIC DNA]</scope>
    <source>
        <strain evidence="1 2">Neff</strain>
    </source>
</reference>
<proteinExistence type="predicted"/>